<accession>A0AAV0B1K0</accession>
<gene>
    <name evidence="2" type="ORF">PPACK8108_LOCUS10294</name>
</gene>
<comment type="caution">
    <text evidence="2">The sequence shown here is derived from an EMBL/GenBank/DDBJ whole genome shotgun (WGS) entry which is preliminary data.</text>
</comment>
<evidence type="ECO:0000313" key="3">
    <source>
        <dbReference type="Proteomes" id="UP001153365"/>
    </source>
</evidence>
<feature type="transmembrane region" description="Helical" evidence="1">
    <location>
        <begin position="144"/>
        <end position="163"/>
    </location>
</feature>
<dbReference type="Proteomes" id="UP001153365">
    <property type="component" value="Unassembled WGS sequence"/>
</dbReference>
<keyword evidence="3" id="KW-1185">Reference proteome</keyword>
<keyword evidence="1" id="KW-0472">Membrane</keyword>
<dbReference type="AlphaFoldDB" id="A0AAV0B1K0"/>
<sequence length="213" mass="24368">MVDQFSLLKNYLLLHTQALSAWSSKNIISDYSRIISGRTSVLEQLAKAGESYKKETYDAYRLIAITQPLLNIPNEVRNFFSQVRIALVVYLAAEIFLQICYAPLLGMSVYLCSASYLPILCFELSRRPYEPSAERRTWETLKKVLGLTVALALNINLLIINIYCQQVLRSHNQQRKIVEELEESELAKVDEGMWIANEKIKSNKLLNSNSTMV</sequence>
<feature type="transmembrane region" description="Helical" evidence="1">
    <location>
        <begin position="79"/>
        <end position="99"/>
    </location>
</feature>
<protein>
    <submittedName>
        <fullName evidence="2">Expressed protein</fullName>
    </submittedName>
</protein>
<dbReference type="EMBL" id="CALTRL010002302">
    <property type="protein sequence ID" value="CAH7675306.1"/>
    <property type="molecule type" value="Genomic_DNA"/>
</dbReference>
<keyword evidence="1" id="KW-0812">Transmembrane</keyword>
<proteinExistence type="predicted"/>
<reference evidence="2" key="1">
    <citation type="submission" date="2022-06" db="EMBL/GenBank/DDBJ databases">
        <authorList>
            <consortium name="SYNGENTA / RWTH Aachen University"/>
        </authorList>
    </citation>
    <scope>NUCLEOTIDE SEQUENCE</scope>
</reference>
<keyword evidence="1" id="KW-1133">Transmembrane helix</keyword>
<evidence type="ECO:0000313" key="2">
    <source>
        <dbReference type="EMBL" id="CAH7675306.1"/>
    </source>
</evidence>
<name>A0AAV0B1K0_PHAPC</name>
<evidence type="ECO:0000256" key="1">
    <source>
        <dbReference type="SAM" id="Phobius"/>
    </source>
</evidence>
<organism evidence="2 3">
    <name type="scientific">Phakopsora pachyrhizi</name>
    <name type="common">Asian soybean rust disease fungus</name>
    <dbReference type="NCBI Taxonomy" id="170000"/>
    <lineage>
        <taxon>Eukaryota</taxon>
        <taxon>Fungi</taxon>
        <taxon>Dikarya</taxon>
        <taxon>Basidiomycota</taxon>
        <taxon>Pucciniomycotina</taxon>
        <taxon>Pucciniomycetes</taxon>
        <taxon>Pucciniales</taxon>
        <taxon>Phakopsoraceae</taxon>
        <taxon>Phakopsora</taxon>
    </lineage>
</organism>